<evidence type="ECO:0000256" key="1">
    <source>
        <dbReference type="SAM" id="Phobius"/>
    </source>
</evidence>
<keyword evidence="3" id="KW-1185">Reference proteome</keyword>
<feature type="transmembrane region" description="Helical" evidence="1">
    <location>
        <begin position="99"/>
        <end position="118"/>
    </location>
</feature>
<dbReference type="KEGG" id="cai:Caci_6152"/>
<keyword evidence="1" id="KW-1133">Transmembrane helix</keyword>
<dbReference type="HOGENOM" id="CLU_1977567_0_0_11"/>
<dbReference type="STRING" id="479433.Caci_6152"/>
<evidence type="ECO:0000313" key="3">
    <source>
        <dbReference type="Proteomes" id="UP000000851"/>
    </source>
</evidence>
<evidence type="ECO:0000313" key="2">
    <source>
        <dbReference type="EMBL" id="ACU75006.1"/>
    </source>
</evidence>
<reference evidence="2 3" key="1">
    <citation type="journal article" date="2009" name="Stand. Genomic Sci.">
        <title>Complete genome sequence of Catenulispora acidiphila type strain (ID 139908).</title>
        <authorList>
            <person name="Copeland A."/>
            <person name="Lapidus A."/>
            <person name="Glavina Del Rio T."/>
            <person name="Nolan M."/>
            <person name="Lucas S."/>
            <person name="Chen F."/>
            <person name="Tice H."/>
            <person name="Cheng J.F."/>
            <person name="Bruce D."/>
            <person name="Goodwin L."/>
            <person name="Pitluck S."/>
            <person name="Mikhailova N."/>
            <person name="Pati A."/>
            <person name="Ivanova N."/>
            <person name="Mavromatis K."/>
            <person name="Chen A."/>
            <person name="Palaniappan K."/>
            <person name="Chain P."/>
            <person name="Land M."/>
            <person name="Hauser L."/>
            <person name="Chang Y.J."/>
            <person name="Jeffries C.D."/>
            <person name="Chertkov O."/>
            <person name="Brettin T."/>
            <person name="Detter J.C."/>
            <person name="Han C."/>
            <person name="Ali Z."/>
            <person name="Tindall B.J."/>
            <person name="Goker M."/>
            <person name="Bristow J."/>
            <person name="Eisen J.A."/>
            <person name="Markowitz V."/>
            <person name="Hugenholtz P."/>
            <person name="Kyrpides N.C."/>
            <person name="Klenk H.P."/>
        </authorList>
    </citation>
    <scope>NUCLEOTIDE SEQUENCE [LARGE SCALE GENOMIC DNA]</scope>
    <source>
        <strain evidence="3">DSM 44928 / JCM 14897 / NBRC 102108 / NRRL B-24433 / ID139908</strain>
    </source>
</reference>
<dbReference type="InParanoid" id="C7QIC9"/>
<dbReference type="AlphaFoldDB" id="C7QIC9"/>
<dbReference type="RefSeq" id="WP_015794735.1">
    <property type="nucleotide sequence ID" value="NC_013131.1"/>
</dbReference>
<keyword evidence="1" id="KW-0812">Transmembrane</keyword>
<dbReference type="Proteomes" id="UP000000851">
    <property type="component" value="Chromosome"/>
</dbReference>
<keyword evidence="1" id="KW-0472">Membrane</keyword>
<dbReference type="EMBL" id="CP001700">
    <property type="protein sequence ID" value="ACU75006.1"/>
    <property type="molecule type" value="Genomic_DNA"/>
</dbReference>
<proteinExistence type="predicted"/>
<sequence length="126" mass="13278">MTVDELTPQEIAAALAARKELGPDYEQEIAASLADRMQRRIDSEVLARTGGAGAASEVPRRRDESDLADAVTARWTALGSLAAGTAVTVTSGGPHSTPAVVPMAWIAIMVINVAVNVGRRKRRSRG</sequence>
<gene>
    <name evidence="2" type="ordered locus">Caci_6152</name>
</gene>
<accession>C7QIC9</accession>
<protein>
    <submittedName>
        <fullName evidence="2">Uncharacterized protein</fullName>
    </submittedName>
</protein>
<name>C7QIC9_CATAD</name>
<dbReference type="OrthoDB" id="3854538at2"/>
<organism evidence="2 3">
    <name type="scientific">Catenulispora acidiphila (strain DSM 44928 / JCM 14897 / NBRC 102108 / NRRL B-24433 / ID139908)</name>
    <dbReference type="NCBI Taxonomy" id="479433"/>
    <lineage>
        <taxon>Bacteria</taxon>
        <taxon>Bacillati</taxon>
        <taxon>Actinomycetota</taxon>
        <taxon>Actinomycetes</taxon>
        <taxon>Catenulisporales</taxon>
        <taxon>Catenulisporaceae</taxon>
        <taxon>Catenulispora</taxon>
    </lineage>
</organism>